<dbReference type="EMBL" id="FOXV01000008">
    <property type="protein sequence ID" value="SFQ52544.1"/>
    <property type="molecule type" value="Genomic_DNA"/>
</dbReference>
<dbReference type="Proteomes" id="UP000243106">
    <property type="component" value="Unassembled WGS sequence"/>
</dbReference>
<reference evidence="2" key="1">
    <citation type="submission" date="2016-10" db="EMBL/GenBank/DDBJ databases">
        <authorList>
            <person name="Varghese N."/>
            <person name="Submissions S."/>
        </authorList>
    </citation>
    <scope>NUCLEOTIDE SEQUENCE [LARGE SCALE GENOMIC DNA]</scope>
    <source>
        <strain evidence="2">JCM 10271</strain>
    </source>
</reference>
<evidence type="ECO:0000313" key="2">
    <source>
        <dbReference type="Proteomes" id="UP000243106"/>
    </source>
</evidence>
<protein>
    <recommendedName>
        <fullName evidence="3">FhuF 2Fe-2S C-terminal domain-containing protein</fullName>
    </recommendedName>
</protein>
<keyword evidence="2" id="KW-1185">Reference proteome</keyword>
<evidence type="ECO:0000313" key="1">
    <source>
        <dbReference type="EMBL" id="SFQ52544.1"/>
    </source>
</evidence>
<accession>A0A1I5Z7W5</accession>
<proteinExistence type="predicted"/>
<evidence type="ECO:0008006" key="3">
    <source>
        <dbReference type="Google" id="ProtNLM"/>
    </source>
</evidence>
<sequence>MTIAFTLATTGHVVDDLIALNAQALPEMTGRDHAAWIMNVLAHAVAPVLTRWDAQGLSLGDVPAETFHLTTGTDARDGLTFAPICEAPANRPRSSAPAASFAAARLFAPSVNALAFAGPIAPRALWRIAGDGLAFGWILQGERLRAEDVLKSYGAPFSNRQLQLEDGAIPRRGGCCRYLAVAGDLCTNCPLRKAQTMRNVTQPAY</sequence>
<gene>
    <name evidence="1" type="ORF">SAMN05421853_10884</name>
</gene>
<name>A0A1I5Z7W5_9RHOB</name>
<dbReference type="RefSeq" id="WP_093012607.1">
    <property type="nucleotide sequence ID" value="NZ_FOXV01000008.1"/>
</dbReference>
<dbReference type="STRING" id="93684.SAMN05421853_10884"/>
<dbReference type="AlphaFoldDB" id="A0A1I5Z7W5"/>
<organism evidence="1 2">
    <name type="scientific">Roseivivax halotolerans</name>
    <dbReference type="NCBI Taxonomy" id="93684"/>
    <lineage>
        <taxon>Bacteria</taxon>
        <taxon>Pseudomonadati</taxon>
        <taxon>Pseudomonadota</taxon>
        <taxon>Alphaproteobacteria</taxon>
        <taxon>Rhodobacterales</taxon>
        <taxon>Roseobacteraceae</taxon>
        <taxon>Roseivivax</taxon>
    </lineage>
</organism>